<comment type="function">
    <text evidence="2 10">Catalyzes the formation of the alpha-1,6-glucosidic linkages in glycogen by scission of a 1,4-alpha-linked oligosaccharide from growing alpha-1,4-glucan chains and the subsequent attachment of the oligosaccharide to the alpha-1,6 position.</text>
</comment>
<evidence type="ECO:0000256" key="4">
    <source>
        <dbReference type="ARBA" id="ARBA00009000"/>
    </source>
</evidence>
<feature type="active site" description="Proton donor" evidence="10 11">
    <location>
        <position position="463"/>
    </location>
</feature>
<dbReference type="InterPro" id="IPR017853">
    <property type="entry name" value="GH"/>
</dbReference>
<dbReference type="PANTHER" id="PTHR43651">
    <property type="entry name" value="1,4-ALPHA-GLUCAN-BRANCHING ENZYME"/>
    <property type="match status" value="1"/>
</dbReference>
<dbReference type="PIRSF" id="PIRSF000463">
    <property type="entry name" value="GlgB"/>
    <property type="match status" value="1"/>
</dbReference>
<evidence type="ECO:0000259" key="12">
    <source>
        <dbReference type="SMART" id="SM00642"/>
    </source>
</evidence>
<dbReference type="SUPFAM" id="SSF81296">
    <property type="entry name" value="E set domains"/>
    <property type="match status" value="2"/>
</dbReference>
<evidence type="ECO:0000256" key="5">
    <source>
        <dbReference type="ARBA" id="ARBA00022600"/>
    </source>
</evidence>
<dbReference type="InterPro" id="IPR037439">
    <property type="entry name" value="Branching_enzy"/>
</dbReference>
<dbReference type="OrthoDB" id="9800174at2"/>
<dbReference type="InterPro" id="IPR054169">
    <property type="entry name" value="GlgB_N"/>
</dbReference>
<dbReference type="InterPro" id="IPR044143">
    <property type="entry name" value="GlgB_N_E_set_prok"/>
</dbReference>
<dbReference type="HAMAP" id="MF_00685">
    <property type="entry name" value="GlgB"/>
    <property type="match status" value="1"/>
</dbReference>
<dbReference type="InterPro" id="IPR014756">
    <property type="entry name" value="Ig_E-set"/>
</dbReference>
<keyword evidence="5 10" id="KW-0321">Glycogen metabolism</keyword>
<dbReference type="InterPro" id="IPR006407">
    <property type="entry name" value="GlgB"/>
</dbReference>
<dbReference type="NCBIfam" id="NF008967">
    <property type="entry name" value="PRK12313.1"/>
    <property type="match status" value="1"/>
</dbReference>
<evidence type="ECO:0000256" key="2">
    <source>
        <dbReference type="ARBA" id="ARBA00002953"/>
    </source>
</evidence>
<dbReference type="Pfam" id="PF22019">
    <property type="entry name" value="GlgB_N"/>
    <property type="match status" value="1"/>
</dbReference>
<evidence type="ECO:0000256" key="11">
    <source>
        <dbReference type="PIRSR" id="PIRSR000463-1"/>
    </source>
</evidence>
<name>A0A1P8UHH1_9GAMM</name>
<keyword evidence="8 10" id="KW-0320">Glycogen biosynthesis</keyword>
<dbReference type="InterPro" id="IPR013783">
    <property type="entry name" value="Ig-like_fold"/>
</dbReference>
<evidence type="ECO:0000256" key="7">
    <source>
        <dbReference type="ARBA" id="ARBA00022679"/>
    </source>
</evidence>
<dbReference type="EC" id="2.4.1.18" evidence="10"/>
<dbReference type="GO" id="GO:0005978">
    <property type="term" value="P:glycogen biosynthetic process"/>
    <property type="evidence" value="ECO:0007669"/>
    <property type="project" value="UniProtKB-UniRule"/>
</dbReference>
<evidence type="ECO:0000256" key="8">
    <source>
        <dbReference type="ARBA" id="ARBA00023056"/>
    </source>
</evidence>
<keyword evidence="7 10" id="KW-0808">Transferase</keyword>
<dbReference type="SMART" id="SM00642">
    <property type="entry name" value="Aamy"/>
    <property type="match status" value="1"/>
</dbReference>
<dbReference type="GO" id="GO:0003844">
    <property type="term" value="F:1,4-alpha-glucan branching enzyme activity"/>
    <property type="evidence" value="ECO:0007669"/>
    <property type="project" value="UniProtKB-UniRule"/>
</dbReference>
<dbReference type="InterPro" id="IPR006047">
    <property type="entry name" value="GH13_cat_dom"/>
</dbReference>
<dbReference type="Pfam" id="PF02922">
    <property type="entry name" value="CBM_48"/>
    <property type="match status" value="1"/>
</dbReference>
<gene>
    <name evidence="10" type="primary">glgB</name>
    <name evidence="13" type="ORF">BW247_09045</name>
</gene>
<dbReference type="KEGG" id="afy:BW247_09045"/>
<evidence type="ECO:0000313" key="14">
    <source>
        <dbReference type="Proteomes" id="UP000243807"/>
    </source>
</evidence>
<dbReference type="InterPro" id="IPR013780">
    <property type="entry name" value="Glyco_hydro_b"/>
</dbReference>
<dbReference type="EMBL" id="CP019434">
    <property type="protein sequence ID" value="APZ43221.1"/>
    <property type="molecule type" value="Genomic_DNA"/>
</dbReference>
<dbReference type="STRING" id="1765967.BW247_09045"/>
<dbReference type="InterPro" id="IPR006048">
    <property type="entry name" value="A-amylase/branching_C"/>
</dbReference>
<keyword evidence="14" id="KW-1185">Reference proteome</keyword>
<dbReference type="NCBIfam" id="TIGR01515">
    <property type="entry name" value="branching_enzym"/>
    <property type="match status" value="1"/>
</dbReference>
<dbReference type="GO" id="GO:0004553">
    <property type="term" value="F:hydrolase activity, hydrolyzing O-glycosyl compounds"/>
    <property type="evidence" value="ECO:0007669"/>
    <property type="project" value="InterPro"/>
</dbReference>
<reference evidence="13 14" key="1">
    <citation type="submission" date="2017-01" db="EMBL/GenBank/DDBJ databases">
        <title>Draft sequence of Acidihalobacter ferrooxidans strain DSM 14175 (strain V8).</title>
        <authorList>
            <person name="Khaleque H.N."/>
            <person name="Ramsay J.P."/>
            <person name="Murphy R.J.T."/>
            <person name="Kaksonen A.H."/>
            <person name="Boxall N.J."/>
            <person name="Watkin E.L.J."/>
        </authorList>
    </citation>
    <scope>NUCLEOTIDE SEQUENCE [LARGE SCALE GENOMIC DNA]</scope>
    <source>
        <strain evidence="13 14">V8</strain>
    </source>
</reference>
<evidence type="ECO:0000256" key="1">
    <source>
        <dbReference type="ARBA" id="ARBA00000826"/>
    </source>
</evidence>
<dbReference type="GO" id="GO:0043169">
    <property type="term" value="F:cation binding"/>
    <property type="evidence" value="ECO:0007669"/>
    <property type="project" value="InterPro"/>
</dbReference>
<dbReference type="NCBIfam" id="NF003811">
    <property type="entry name" value="PRK05402.1"/>
    <property type="match status" value="1"/>
</dbReference>
<organism evidence="13 14">
    <name type="scientific">Acidihalobacter ferrooxydans</name>
    <dbReference type="NCBI Taxonomy" id="1765967"/>
    <lineage>
        <taxon>Bacteria</taxon>
        <taxon>Pseudomonadati</taxon>
        <taxon>Pseudomonadota</taxon>
        <taxon>Gammaproteobacteria</taxon>
        <taxon>Chromatiales</taxon>
        <taxon>Ectothiorhodospiraceae</taxon>
        <taxon>Acidihalobacter</taxon>
    </lineage>
</organism>
<dbReference type="RefSeq" id="WP_076836862.1">
    <property type="nucleotide sequence ID" value="NZ_CP019434.1"/>
</dbReference>
<feature type="active site" description="Nucleophile" evidence="10 11">
    <location>
        <position position="410"/>
    </location>
</feature>
<dbReference type="Gene3D" id="2.60.40.1180">
    <property type="entry name" value="Golgi alpha-mannosidase II"/>
    <property type="match status" value="1"/>
</dbReference>
<evidence type="ECO:0000256" key="6">
    <source>
        <dbReference type="ARBA" id="ARBA00022676"/>
    </source>
</evidence>
<dbReference type="Pfam" id="PF02806">
    <property type="entry name" value="Alpha-amylase_C"/>
    <property type="match status" value="1"/>
</dbReference>
<comment type="catalytic activity">
    <reaction evidence="1 10">
        <text>Transfers a segment of a (1-&gt;4)-alpha-D-glucan chain to a primary hydroxy group in a similar glucan chain.</text>
        <dbReference type="EC" id="2.4.1.18"/>
    </reaction>
</comment>
<feature type="domain" description="Glycosyl hydrolase family 13 catalytic" evidence="12">
    <location>
        <begin position="253"/>
        <end position="609"/>
    </location>
</feature>
<evidence type="ECO:0000256" key="10">
    <source>
        <dbReference type="HAMAP-Rule" id="MF_00685"/>
    </source>
</evidence>
<dbReference type="Gene3D" id="3.20.20.80">
    <property type="entry name" value="Glycosidases"/>
    <property type="match status" value="1"/>
</dbReference>
<evidence type="ECO:0000256" key="9">
    <source>
        <dbReference type="ARBA" id="ARBA00023277"/>
    </source>
</evidence>
<dbReference type="Gene3D" id="2.60.40.10">
    <property type="entry name" value="Immunoglobulins"/>
    <property type="match status" value="2"/>
</dbReference>
<dbReference type="AlphaFoldDB" id="A0A1P8UHH1"/>
<dbReference type="UniPathway" id="UPA00164"/>
<protein>
    <recommendedName>
        <fullName evidence="10">1,4-alpha-glucan branching enzyme GlgB</fullName>
        <ecNumber evidence="10">2.4.1.18</ecNumber>
    </recommendedName>
    <alternativeName>
        <fullName evidence="10">1,4-alpha-D-glucan:1,4-alpha-D-glucan 6-glucosyl-transferase</fullName>
    </alternativeName>
    <alternativeName>
        <fullName evidence="10">Alpha-(1-&gt;4)-glucan branching enzyme</fullName>
    </alternativeName>
    <alternativeName>
        <fullName evidence="10">Glycogen branching enzyme</fullName>
        <shortName evidence="10">BE</shortName>
    </alternativeName>
</protein>
<dbReference type="SUPFAM" id="SSF51011">
    <property type="entry name" value="Glycosyl hydrolase domain"/>
    <property type="match status" value="1"/>
</dbReference>
<comment type="pathway">
    <text evidence="3 10">Glycan biosynthesis; glycogen biosynthesis.</text>
</comment>
<dbReference type="SUPFAM" id="SSF51445">
    <property type="entry name" value="(Trans)glycosidases"/>
    <property type="match status" value="1"/>
</dbReference>
<dbReference type="Pfam" id="PF00128">
    <property type="entry name" value="Alpha-amylase"/>
    <property type="match status" value="2"/>
</dbReference>
<evidence type="ECO:0000256" key="3">
    <source>
        <dbReference type="ARBA" id="ARBA00004964"/>
    </source>
</evidence>
<dbReference type="FunFam" id="2.60.40.1180:FF:000002">
    <property type="entry name" value="1,4-alpha-glucan branching enzyme GlgB"/>
    <property type="match status" value="1"/>
</dbReference>
<sequence length="728" mass="83822">MPNLTPAVVNEDIQRILQARHYAPFRVLGKHPAAGDEVFVRTYLPHAVEVALENGTLPMTPVEAAPGLFEWTGPATLLSTHYRIHWRDNTGHEHSFIDPYCFNPQISEFDLHLINEGKHWHAYKVLGAHAHQAEGVDGMLFAVWAPGAERVSVVGDFNRWDGRYHPMQTHGGTGIWELFIPELSAGTLYKFELRNRDSGAVMVKIDPYAHQFEQRPLTACITTEPSTYDWGDAAWLAHRAKWDWQHAPMSIYEVHLGSWQRDDKGEFLSYRALADRLTGHVTEMGFTHVELLPITEHPLDASWGYQTTGYYAPTSRFGKPDDLRYLIDRLHQAGIGVLLDWVPGHFPKDAFALARYDGTALYEHEDPRLGEHRDWGTLIFNYGRNEVRNFLVSSAMYWVEEFHIDGLRVDAVASMLYLDYSRKPGDWIPNKYGGRENLEAIDFLRELNATVQGQHPGALIIAEESTAWPQVTQPPEVGGLGFAMKWNMGWMHDILEYFKQDPVHRKYHHDQLTFGLLYAFTENFVLPFSHDEVVHGKRSLLYRMPGDEWQRFANLRTLYAFMYAYPGKKLLFMGSEFGQGDEWNFDGQLDWYVCQFPFHEGVKTLVRDLNRLYREHPALHAHEFEWQGFDWIDCHDAAQSVLSFVRRAHGRELIILCNFTPVPRMDYRIGIDNAGTYREVLNSDSEYYGGSNTGNSPQIQTRNTPWMGREYSLDLVLPPLGVLILERI</sequence>
<keyword evidence="9 10" id="KW-0119">Carbohydrate metabolism</keyword>
<comment type="similarity">
    <text evidence="4 10">Belongs to the glycosyl hydrolase 13 family. GlgB subfamily.</text>
</comment>
<dbReference type="FunFam" id="3.20.20.80:FF:000003">
    <property type="entry name" value="1,4-alpha-glucan branching enzyme GlgB"/>
    <property type="match status" value="1"/>
</dbReference>
<dbReference type="Proteomes" id="UP000243807">
    <property type="component" value="Chromosome"/>
</dbReference>
<evidence type="ECO:0000313" key="13">
    <source>
        <dbReference type="EMBL" id="APZ43221.1"/>
    </source>
</evidence>
<dbReference type="GO" id="GO:0005829">
    <property type="term" value="C:cytosol"/>
    <property type="evidence" value="ECO:0007669"/>
    <property type="project" value="TreeGrafter"/>
</dbReference>
<keyword evidence="6 10" id="KW-0328">Glycosyltransferase</keyword>
<dbReference type="InterPro" id="IPR004193">
    <property type="entry name" value="Glyco_hydro_13_N"/>
</dbReference>
<comment type="subunit">
    <text evidence="10">Monomer.</text>
</comment>
<dbReference type="CDD" id="cd02855">
    <property type="entry name" value="E_set_GBE_prok_N"/>
    <property type="match status" value="1"/>
</dbReference>
<dbReference type="CDD" id="cd11322">
    <property type="entry name" value="AmyAc_Glg_BE"/>
    <property type="match status" value="1"/>
</dbReference>
<dbReference type="PANTHER" id="PTHR43651:SF3">
    <property type="entry name" value="1,4-ALPHA-GLUCAN-BRANCHING ENZYME"/>
    <property type="match status" value="1"/>
</dbReference>
<dbReference type="FunFam" id="2.60.40.10:FF:000169">
    <property type="entry name" value="1,4-alpha-glucan branching enzyme GlgB"/>
    <property type="match status" value="1"/>
</dbReference>
<accession>A0A1P8UHH1</accession>
<proteinExistence type="inferred from homology"/>